<dbReference type="Pfam" id="PF00481">
    <property type="entry name" value="PP2C"/>
    <property type="match status" value="1"/>
</dbReference>
<evidence type="ECO:0000259" key="25">
    <source>
        <dbReference type="PROSITE" id="PS51746"/>
    </source>
</evidence>
<dbReference type="GO" id="GO:0005783">
    <property type="term" value="C:endoplasmic reticulum"/>
    <property type="evidence" value="ECO:0007669"/>
    <property type="project" value="UniProtKB-SubCell"/>
</dbReference>
<dbReference type="AlphaFoldDB" id="A0A4Y7NJ66"/>
<dbReference type="FunFam" id="3.60.40.10:FF:000001">
    <property type="entry name" value="protein phosphatase 1B isoform X1"/>
    <property type="match status" value="1"/>
</dbReference>
<sequence length="866" mass="94884">MVLADLGRKITSALRSLSNATVFDSMLKEICAALLEADVNVRLVSELRRNVKSVIDFNEMAAGLNKRRMIQSAVFKELIKLVDPGVKPYQPVKGRPNVIMFVGLQGSGKTTTCTKLAYHYMKKGWKACLVCADTFRAGAFDQLKQNATKARIPYYGSYTEVDPAVIAQEGVNLFKGEGFEFIVVDTSGRHKQEDSLFEEMLQVSNAVKPDNIVFVMDASIGQACEAQAKAFKEKVDVGSVIITKLDGHAKGGGALSAVAATKSPVIFIGTGEHIDDLESFKTKPFISKLLGLGDIEGLIDKVNELKLDDNEELIEKIKHGQFTLRDMYEQFQNIMKMGPFSQIMGMIPGFSQDFMTKGGEQESMARLKKLMTIMDSMNDGELDHQDGAKLFTKQPTRVTRIARGSGVTEREVKELVTQYTKFAAVVKKMGGIKGLFKGGDMTKNVNPTQMAKLNQQMARMMDPSVLHRMGGMGGLQNMMRQLQQGAAGGLGGLGDLMGLGGGKKRMGGFLDKPKTEKAYECGQGNGLRYGVVSMQGWRVEMEDSHSAVTGLSDDFKDWSFFAVFDGHCGSNVSAHCAQNLLPTIIGTEEFKKLTSQSAEPVEGENNIISIIQHAIHAGFLQLDATMRQMPDVVNGDDKSGSTAVCTLISPTHFYIANCGDSRGVLCRQGSPAVSTFDHKPTVPAEKKRIQDAGGSVMIQRVNGSLAVSRALGDFEYKSVEGRGPTEQLVSPAPEIFVEQRKPEEDQFLVLACDGIWDVMSNDDLCKFISYQLTVTDDLAKVSSAVVDYCLYKGSRDNMSIVLVTFPAAPKPIPENMEREKRFEDFIQNRTLEILEHDSDVEASRIIQMLSEEGIPDAPPHSHLGAK</sequence>
<evidence type="ECO:0000256" key="18">
    <source>
        <dbReference type="ARBA" id="ARBA00023211"/>
    </source>
</evidence>
<dbReference type="InterPro" id="IPR003593">
    <property type="entry name" value="AAA+_ATPase"/>
</dbReference>
<keyword evidence="12" id="KW-0256">Endoplasmic reticulum</keyword>
<proteinExistence type="evidence at transcript level"/>
<evidence type="ECO:0000256" key="1">
    <source>
        <dbReference type="ARBA" id="ARBA00001936"/>
    </source>
</evidence>
<accession>A0A4Y7NJ66</accession>
<keyword evidence="14" id="KW-0694">RNA-binding</keyword>
<dbReference type="SUPFAM" id="SSF81606">
    <property type="entry name" value="PP2C-like"/>
    <property type="match status" value="1"/>
</dbReference>
<dbReference type="GO" id="GO:0006616">
    <property type="term" value="P:SRP-dependent cotranslational protein targeting to membrane, translocation"/>
    <property type="evidence" value="ECO:0007669"/>
    <property type="project" value="TreeGrafter"/>
</dbReference>
<dbReference type="InterPro" id="IPR022941">
    <property type="entry name" value="SRP54"/>
</dbReference>
<dbReference type="GO" id="GO:0016607">
    <property type="term" value="C:nuclear speck"/>
    <property type="evidence" value="ECO:0007669"/>
    <property type="project" value="UniProtKB-SubCell"/>
</dbReference>
<evidence type="ECO:0000256" key="11">
    <source>
        <dbReference type="ARBA" id="ARBA00022801"/>
    </source>
</evidence>
<evidence type="ECO:0000256" key="20">
    <source>
        <dbReference type="ARBA" id="ARBA00023274"/>
    </source>
</evidence>
<dbReference type="SMART" id="SM00963">
    <property type="entry name" value="SRP54_N"/>
    <property type="match status" value="1"/>
</dbReference>
<evidence type="ECO:0000256" key="3">
    <source>
        <dbReference type="ARBA" id="ARBA00004240"/>
    </source>
</evidence>
<dbReference type="GO" id="GO:0003924">
    <property type="term" value="F:GTPase activity"/>
    <property type="evidence" value="ECO:0007669"/>
    <property type="project" value="InterPro"/>
</dbReference>
<dbReference type="SMART" id="SM00331">
    <property type="entry name" value="PP2C_SIG"/>
    <property type="match status" value="1"/>
</dbReference>
<keyword evidence="11" id="KW-0378">Hydrolase</keyword>
<feature type="domain" description="PPM-type phosphatase" evidence="25">
    <location>
        <begin position="528"/>
        <end position="805"/>
    </location>
</feature>
<dbReference type="HAMAP" id="MF_00306">
    <property type="entry name" value="SRP54"/>
    <property type="match status" value="1"/>
</dbReference>
<dbReference type="SMART" id="SM00962">
    <property type="entry name" value="SRP54"/>
    <property type="match status" value="1"/>
</dbReference>
<dbReference type="CDD" id="cd17875">
    <property type="entry name" value="SRP54_G"/>
    <property type="match status" value="1"/>
</dbReference>
<dbReference type="GO" id="GO:0000287">
    <property type="term" value="F:magnesium ion binding"/>
    <property type="evidence" value="ECO:0007669"/>
    <property type="project" value="InterPro"/>
</dbReference>
<keyword evidence="13" id="KW-0460">Magnesium</keyword>
<evidence type="ECO:0000256" key="21">
    <source>
        <dbReference type="ARBA" id="ARBA00034832"/>
    </source>
</evidence>
<keyword evidence="15" id="KW-0904">Protein phosphatase</keyword>
<dbReference type="Pfam" id="PF02978">
    <property type="entry name" value="SRP_SPB"/>
    <property type="match status" value="1"/>
</dbReference>
<evidence type="ECO:0000256" key="16">
    <source>
        <dbReference type="ARBA" id="ARBA00023134"/>
    </source>
</evidence>
<evidence type="ECO:0000256" key="12">
    <source>
        <dbReference type="ARBA" id="ARBA00022824"/>
    </source>
</evidence>
<dbReference type="FunFam" id="3.40.50.300:FF:000022">
    <property type="entry name" value="Signal recognition particle 54 kDa subunit"/>
    <property type="match status" value="1"/>
</dbReference>
<comment type="similarity">
    <text evidence="7">Belongs to the PP2C family.</text>
</comment>
<dbReference type="NCBIfam" id="TIGR01425">
    <property type="entry name" value="SRP54_euk"/>
    <property type="match status" value="1"/>
</dbReference>
<comment type="catalytic activity">
    <reaction evidence="24">
        <text>GTP + H2O = GDP + phosphate + H(+)</text>
        <dbReference type="Rhea" id="RHEA:19669"/>
        <dbReference type="ChEBI" id="CHEBI:15377"/>
        <dbReference type="ChEBI" id="CHEBI:15378"/>
        <dbReference type="ChEBI" id="CHEBI:37565"/>
        <dbReference type="ChEBI" id="CHEBI:43474"/>
        <dbReference type="ChEBI" id="CHEBI:58189"/>
        <dbReference type="EC" id="3.6.5.4"/>
    </reaction>
    <physiologicalReaction direction="left-to-right" evidence="24">
        <dbReference type="Rhea" id="RHEA:19670"/>
    </physiologicalReaction>
</comment>
<dbReference type="InterPro" id="IPR001932">
    <property type="entry name" value="PPM-type_phosphatase-like_dom"/>
</dbReference>
<organism evidence="26">
    <name type="scientific">Moina brachiata</name>
    <dbReference type="NCBI Taxonomy" id="675436"/>
    <lineage>
        <taxon>Eukaryota</taxon>
        <taxon>Metazoa</taxon>
        <taxon>Ecdysozoa</taxon>
        <taxon>Arthropoda</taxon>
        <taxon>Crustacea</taxon>
        <taxon>Branchiopoda</taxon>
        <taxon>Diplostraca</taxon>
        <taxon>Cladocera</taxon>
        <taxon>Anomopoda</taxon>
        <taxon>Moinidae</taxon>
        <taxon>Moina</taxon>
    </lineage>
</organism>
<dbReference type="Gene3D" id="3.60.40.10">
    <property type="entry name" value="PPM-type phosphatase domain"/>
    <property type="match status" value="1"/>
</dbReference>
<dbReference type="EC" id="3.6.5.4" evidence="23"/>
<dbReference type="GO" id="GO:0005829">
    <property type="term" value="C:cytosol"/>
    <property type="evidence" value="ECO:0007669"/>
    <property type="project" value="TreeGrafter"/>
</dbReference>
<dbReference type="Pfam" id="PF07830">
    <property type="entry name" value="PP2C_C"/>
    <property type="match status" value="1"/>
</dbReference>
<name>A0A4Y7NJ66_9CRUS</name>
<dbReference type="InterPro" id="IPR013822">
    <property type="entry name" value="Signal_recog_particl_SRP54_hlx"/>
</dbReference>
<dbReference type="Gene3D" id="3.40.50.300">
    <property type="entry name" value="P-loop containing nucleotide triphosphate hydrolases"/>
    <property type="match status" value="1"/>
</dbReference>
<dbReference type="PANTHER" id="PTHR11564:SF5">
    <property type="entry name" value="SIGNAL RECOGNITION PARTICLE SUBUNIT SRP54"/>
    <property type="match status" value="1"/>
</dbReference>
<evidence type="ECO:0000256" key="8">
    <source>
        <dbReference type="ARBA" id="ARBA00022490"/>
    </source>
</evidence>
<dbReference type="InterPro" id="IPR004125">
    <property type="entry name" value="Signal_recog_particle_SRP54_M"/>
</dbReference>
<dbReference type="GO" id="GO:0004721">
    <property type="term" value="F:phosphoprotein phosphatase activity"/>
    <property type="evidence" value="ECO:0007669"/>
    <property type="project" value="UniProtKB-KW"/>
</dbReference>
<dbReference type="EMBL" id="LR023314">
    <property type="protein sequence ID" value="SVE92933.1"/>
    <property type="molecule type" value="mRNA"/>
</dbReference>
<dbReference type="InterPro" id="IPR036891">
    <property type="entry name" value="Signal_recog_part_SRP54_M_sf"/>
</dbReference>
<dbReference type="SMART" id="SM00332">
    <property type="entry name" value="PP2Cc"/>
    <property type="match status" value="1"/>
</dbReference>
<comment type="similarity">
    <text evidence="6">Belongs to the GTP-binding SRP family. SRP54 subfamily.</text>
</comment>
<reference evidence="26" key="1">
    <citation type="submission" date="2018-08" db="EMBL/GenBank/DDBJ databases">
        <authorList>
            <person name="Cornetti L."/>
        </authorList>
    </citation>
    <scope>NUCLEOTIDE SEQUENCE</scope>
    <source>
        <strain evidence="26">DE-FRO-2-1</strain>
    </source>
</reference>
<evidence type="ECO:0000256" key="24">
    <source>
        <dbReference type="ARBA" id="ARBA00048157"/>
    </source>
</evidence>
<keyword evidence="17" id="KW-0733">Signal recognition particle</keyword>
<dbReference type="PROSITE" id="PS00300">
    <property type="entry name" value="SRP54"/>
    <property type="match status" value="1"/>
</dbReference>
<keyword evidence="16" id="KW-0342">GTP-binding</keyword>
<evidence type="ECO:0000256" key="15">
    <source>
        <dbReference type="ARBA" id="ARBA00022912"/>
    </source>
</evidence>
<evidence type="ECO:0000256" key="14">
    <source>
        <dbReference type="ARBA" id="ARBA00022884"/>
    </source>
</evidence>
<dbReference type="CDD" id="cd00143">
    <property type="entry name" value="PP2Cc"/>
    <property type="match status" value="1"/>
</dbReference>
<evidence type="ECO:0000256" key="17">
    <source>
        <dbReference type="ARBA" id="ARBA00023135"/>
    </source>
</evidence>
<keyword evidence="8" id="KW-0963">Cytoplasm</keyword>
<protein>
    <recommendedName>
        <fullName evidence="21">Signal recognition particle subunit SRP54</fullName>
        <ecNumber evidence="23">3.6.5.4</ecNumber>
    </recommendedName>
    <alternativeName>
        <fullName evidence="22">Signal recognition particle 54 kDa protein</fullName>
    </alternativeName>
</protein>
<dbReference type="PROSITE" id="PS51746">
    <property type="entry name" value="PPM_2"/>
    <property type="match status" value="1"/>
</dbReference>
<evidence type="ECO:0000256" key="9">
    <source>
        <dbReference type="ARBA" id="ARBA00022723"/>
    </source>
</evidence>
<dbReference type="InterPro" id="IPR006325">
    <property type="entry name" value="SRP54_euk"/>
</dbReference>
<evidence type="ECO:0000256" key="23">
    <source>
        <dbReference type="ARBA" id="ARBA00035672"/>
    </source>
</evidence>
<evidence type="ECO:0000256" key="22">
    <source>
        <dbReference type="ARBA" id="ARBA00034907"/>
    </source>
</evidence>
<dbReference type="GO" id="GO:0005525">
    <property type="term" value="F:GTP binding"/>
    <property type="evidence" value="ECO:0007669"/>
    <property type="project" value="UniProtKB-KW"/>
</dbReference>
<evidence type="ECO:0000256" key="6">
    <source>
        <dbReference type="ARBA" id="ARBA00005450"/>
    </source>
</evidence>
<evidence type="ECO:0000256" key="5">
    <source>
        <dbReference type="ARBA" id="ARBA00004496"/>
    </source>
</evidence>
<dbReference type="PANTHER" id="PTHR11564">
    <property type="entry name" value="SIGNAL RECOGNITION PARTICLE 54K PROTEIN SRP54"/>
    <property type="match status" value="1"/>
</dbReference>
<dbReference type="InterPro" id="IPR000897">
    <property type="entry name" value="SRP54_GTPase_dom"/>
</dbReference>
<dbReference type="GO" id="GO:0030942">
    <property type="term" value="F:endoplasmic reticulum signal peptide binding"/>
    <property type="evidence" value="ECO:0007669"/>
    <property type="project" value="TreeGrafter"/>
</dbReference>
<keyword evidence="10" id="KW-0547">Nucleotide-binding</keyword>
<comment type="subcellular location">
    <subcellularLocation>
        <location evidence="5">Cytoplasm</location>
    </subcellularLocation>
    <subcellularLocation>
        <location evidence="3">Endoplasmic reticulum</location>
    </subcellularLocation>
    <subcellularLocation>
        <location evidence="4">Nucleus speckle</location>
    </subcellularLocation>
</comment>
<dbReference type="InterPro" id="IPR036457">
    <property type="entry name" value="PPM-type-like_dom_sf"/>
</dbReference>
<evidence type="ECO:0000256" key="10">
    <source>
        <dbReference type="ARBA" id="ARBA00022741"/>
    </source>
</evidence>
<dbReference type="Gene3D" id="1.10.260.30">
    <property type="entry name" value="Signal recognition particle, SRP54 subunit, M-domain"/>
    <property type="match status" value="1"/>
</dbReference>
<dbReference type="InterPro" id="IPR012911">
    <property type="entry name" value="PP2C_C"/>
</dbReference>
<keyword evidence="18" id="KW-0464">Manganese</keyword>
<comment type="cofactor">
    <cofactor evidence="1">
        <name>Mn(2+)</name>
        <dbReference type="ChEBI" id="CHEBI:29035"/>
    </cofactor>
</comment>
<evidence type="ECO:0000256" key="7">
    <source>
        <dbReference type="ARBA" id="ARBA00006702"/>
    </source>
</evidence>
<dbReference type="SMART" id="SM00382">
    <property type="entry name" value="AAA"/>
    <property type="match status" value="1"/>
</dbReference>
<dbReference type="GO" id="GO:0005786">
    <property type="term" value="C:signal recognition particle, endoplasmic reticulum targeting"/>
    <property type="evidence" value="ECO:0007669"/>
    <property type="project" value="UniProtKB-KW"/>
</dbReference>
<dbReference type="SUPFAM" id="SSF52540">
    <property type="entry name" value="P-loop containing nucleoside triphosphate hydrolases"/>
    <property type="match status" value="1"/>
</dbReference>
<gene>
    <name evidence="26" type="primary">EOG090X03VW</name>
</gene>
<dbReference type="Gene3D" id="1.20.120.140">
    <property type="entry name" value="Signal recognition particle SRP54, nucleotide-binding domain"/>
    <property type="match status" value="1"/>
</dbReference>
<evidence type="ECO:0000313" key="26">
    <source>
        <dbReference type="EMBL" id="SVE92933.1"/>
    </source>
</evidence>
<comment type="cofactor">
    <cofactor evidence="2">
        <name>Mg(2+)</name>
        <dbReference type="ChEBI" id="CHEBI:18420"/>
    </cofactor>
</comment>
<evidence type="ECO:0000256" key="13">
    <source>
        <dbReference type="ARBA" id="ARBA00022842"/>
    </source>
</evidence>
<keyword evidence="20" id="KW-0687">Ribonucleoprotein</keyword>
<evidence type="ECO:0000256" key="2">
    <source>
        <dbReference type="ARBA" id="ARBA00001946"/>
    </source>
</evidence>
<dbReference type="GO" id="GO:0030145">
    <property type="term" value="F:manganese ion binding"/>
    <property type="evidence" value="ECO:0007669"/>
    <property type="project" value="InterPro"/>
</dbReference>
<evidence type="ECO:0000256" key="4">
    <source>
        <dbReference type="ARBA" id="ARBA00004324"/>
    </source>
</evidence>
<dbReference type="InterPro" id="IPR042101">
    <property type="entry name" value="SRP54_N_sf"/>
</dbReference>
<dbReference type="InterPro" id="IPR027417">
    <property type="entry name" value="P-loop_NTPase"/>
</dbReference>
<dbReference type="Pfam" id="PF00448">
    <property type="entry name" value="SRP54"/>
    <property type="match status" value="1"/>
</dbReference>
<dbReference type="Pfam" id="PF02881">
    <property type="entry name" value="SRP54_N"/>
    <property type="match status" value="1"/>
</dbReference>
<dbReference type="GO" id="GO:0008312">
    <property type="term" value="F:7S RNA binding"/>
    <property type="evidence" value="ECO:0007669"/>
    <property type="project" value="InterPro"/>
</dbReference>
<evidence type="ECO:0000256" key="19">
    <source>
        <dbReference type="ARBA" id="ARBA00023242"/>
    </source>
</evidence>
<keyword evidence="9" id="KW-0479">Metal-binding</keyword>
<dbReference type="FunFam" id="1.10.260.30:FF:000002">
    <property type="entry name" value="Signal recognition particle 54 kDa protein"/>
    <property type="match status" value="1"/>
</dbReference>
<keyword evidence="19" id="KW-0539">Nucleus</keyword>
<dbReference type="SUPFAM" id="SSF47446">
    <property type="entry name" value="Signal peptide-binding domain"/>
    <property type="match status" value="1"/>
</dbReference>